<protein>
    <submittedName>
        <fullName evidence="2">Fimbrillin family protein</fullName>
    </submittedName>
</protein>
<evidence type="ECO:0000256" key="1">
    <source>
        <dbReference type="SAM" id="SignalP"/>
    </source>
</evidence>
<organism evidence="2 3">
    <name type="scientific">Prevotella vespertina</name>
    <dbReference type="NCBI Taxonomy" id="2608404"/>
    <lineage>
        <taxon>Bacteria</taxon>
        <taxon>Pseudomonadati</taxon>
        <taxon>Bacteroidota</taxon>
        <taxon>Bacteroidia</taxon>
        <taxon>Bacteroidales</taxon>
        <taxon>Prevotellaceae</taxon>
        <taxon>Prevotella</taxon>
    </lineage>
</organism>
<proteinExistence type="predicted"/>
<name>A0A7C9HDQ7_9BACT</name>
<gene>
    <name evidence="2" type="ORF">F0475_04650</name>
</gene>
<keyword evidence="1" id="KW-0732">Signal</keyword>
<dbReference type="Proteomes" id="UP000482295">
    <property type="component" value="Unassembled WGS sequence"/>
</dbReference>
<dbReference type="PROSITE" id="PS51257">
    <property type="entry name" value="PROKAR_LIPOPROTEIN"/>
    <property type="match status" value="1"/>
</dbReference>
<feature type="signal peptide" evidence="1">
    <location>
        <begin position="1"/>
        <end position="25"/>
    </location>
</feature>
<evidence type="ECO:0000313" key="2">
    <source>
        <dbReference type="EMBL" id="MUL27605.1"/>
    </source>
</evidence>
<reference evidence="2 3" key="1">
    <citation type="submission" date="2019-09" db="EMBL/GenBank/DDBJ databases">
        <title>Prevotella A2879 sp. nov., isolated from an abscess of a patient.</title>
        <authorList>
            <person name="Buhl M."/>
            <person name="Oberhettinger P."/>
        </authorList>
    </citation>
    <scope>NUCLEOTIDE SEQUENCE [LARGE SCALE GENOMIC DNA]</scope>
    <source>
        <strain evidence="2 3">A2879</strain>
    </source>
</reference>
<feature type="chain" id="PRO_5029002784" evidence="1">
    <location>
        <begin position="26"/>
        <end position="547"/>
    </location>
</feature>
<dbReference type="AlphaFoldDB" id="A0A7C9HDQ7"/>
<dbReference type="RefSeq" id="WP_155715674.1">
    <property type="nucleotide sequence ID" value="NZ_VVIQ01000003.1"/>
</dbReference>
<accession>A0A7C9HDQ7</accession>
<evidence type="ECO:0000313" key="3">
    <source>
        <dbReference type="Proteomes" id="UP000482295"/>
    </source>
</evidence>
<sequence>MKKILLNISSLLTAIITISMFIACSSDDNLDNKRSEGSKQQLTFTLTDEDFNADEEVSVTRAGKQSLEVAKDTIDLGNDIFAEATLERDTARDTKPATRAAGMSNGTYTILTYQGGVLKGTLKGTVTSNVFTATSANQSLNLDPGTYTFYCCNDKVNISGNNLTVNRADAGTARIGVTTKVITATPAKQKVDFTMKHVGARVRIKVSGYMPFYSTADFKTKNNIPGSTTLNAPTGSYTTDNSVAANSSLSAGSHFYNAYSKGSGNTFDALGDYYYILPGTDLLDLMVNFSTLKIYKKEMSNISLNGGFLLSSTTTQNGSYTLRITLKYRYKLLYQDGTVWKDGDPASSGHGNPIAVVINENNGTPQSGTAMALEDSQYGTTYPESDMPSSYSITSFNYMEDTRQDKNGYSKTWNQFPSYSPAVNAARAEDGSHRQPFASATNVSKWYLPAAGEWADACEKLFFGSKILGGGRNDWSADCYPDAFETFFGRPMSQWYWTASTLNSSWIGFGINGSNSSPAFYAHMETTSGSGSFTIPTALSVRSFIHF</sequence>
<comment type="caution">
    <text evidence="2">The sequence shown here is derived from an EMBL/GenBank/DDBJ whole genome shotgun (WGS) entry which is preliminary data.</text>
</comment>
<keyword evidence="3" id="KW-1185">Reference proteome</keyword>
<dbReference type="EMBL" id="VVIQ01000003">
    <property type="protein sequence ID" value="MUL27605.1"/>
    <property type="molecule type" value="Genomic_DNA"/>
</dbReference>